<dbReference type="Pfam" id="PF12420">
    <property type="entry name" value="DUF3671"/>
    <property type="match status" value="1"/>
</dbReference>
<feature type="transmembrane region" description="Helical" evidence="1">
    <location>
        <begin position="215"/>
        <end position="240"/>
    </location>
</feature>
<reference evidence="2 3" key="1">
    <citation type="submission" date="2016-06" db="EMBL/GenBank/DDBJ databases">
        <authorList>
            <consortium name="Pathogen Informatics"/>
        </authorList>
    </citation>
    <scope>NUCLEOTIDE SEQUENCE [LARGE SCALE GENOMIC DNA]</scope>
</reference>
<sequence length="254" mass="29873">MEQKSYSIVFIKFSAFIFLTWICYISCEVNKFTESFSVNSKIRIKLDARIHRLLAKYKQNRDSYIVELNDVMPNRAEYEKKNISNNKEGTKGKNKEYYKSSLNKAQFYTEVMDYNNVMFDGKHFHFEKKFIRKKDYDDFLQNSRRIHDIDLKKIKFRSYSFGVIIFILFCLLGIGLPILRALDMGEQPIFASFTSLWNLIKGNLGDQIGSLGVEFLYGILFCFSILMLAVISIITIPKILRNNEKYKKIKLLSN</sequence>
<dbReference type="VEuPathDB" id="PlasmoDB:PmUG01_00069600"/>
<dbReference type="RefSeq" id="XP_028859203.1">
    <property type="nucleotide sequence ID" value="XM_029005944.1"/>
</dbReference>
<keyword evidence="1" id="KW-0812">Transmembrane</keyword>
<feature type="transmembrane region" description="Helical" evidence="1">
    <location>
        <begin position="159"/>
        <end position="179"/>
    </location>
</feature>
<dbReference type="Proteomes" id="UP000219813">
    <property type="component" value="Unassembled WGS sequence"/>
</dbReference>
<evidence type="ECO:0000256" key="1">
    <source>
        <dbReference type="SAM" id="Phobius"/>
    </source>
</evidence>
<dbReference type="InterPro" id="IPR022139">
    <property type="entry name" value="Fam-L/Fam-M-like_plasmodium"/>
</dbReference>
<dbReference type="EMBL" id="FLRL01000035">
    <property type="protein sequence ID" value="SBT85937.1"/>
    <property type="molecule type" value="Genomic_DNA"/>
</dbReference>
<accession>A0A1D3JI23</accession>
<keyword evidence="1" id="KW-0472">Membrane</keyword>
<gene>
    <name evidence="2" type="primary">PmUG01_00069600</name>
    <name evidence="2" type="ORF">PMUG01_00069600</name>
</gene>
<name>A0A1D3JI23_PLAMA</name>
<dbReference type="OrthoDB" id="10669034at2759"/>
<proteinExistence type="predicted"/>
<keyword evidence="1" id="KW-1133">Transmembrane helix</keyword>
<feature type="transmembrane region" description="Helical" evidence="1">
    <location>
        <begin position="6"/>
        <end position="27"/>
    </location>
</feature>
<keyword evidence="3" id="KW-1185">Reference proteome</keyword>
<protein>
    <submittedName>
        <fullName evidence="2">Fam-m protein</fullName>
    </submittedName>
</protein>
<dbReference type="KEGG" id="pmal:PMUG01_00069600"/>
<evidence type="ECO:0000313" key="2">
    <source>
        <dbReference type="EMBL" id="SBT85937.1"/>
    </source>
</evidence>
<evidence type="ECO:0000313" key="3">
    <source>
        <dbReference type="Proteomes" id="UP000219813"/>
    </source>
</evidence>
<organism evidence="2 3">
    <name type="scientific">Plasmodium malariae</name>
    <dbReference type="NCBI Taxonomy" id="5858"/>
    <lineage>
        <taxon>Eukaryota</taxon>
        <taxon>Sar</taxon>
        <taxon>Alveolata</taxon>
        <taxon>Apicomplexa</taxon>
        <taxon>Aconoidasida</taxon>
        <taxon>Haemosporida</taxon>
        <taxon>Plasmodiidae</taxon>
        <taxon>Plasmodium</taxon>
        <taxon>Plasmodium (Plasmodium)</taxon>
    </lineage>
</organism>
<dbReference type="AlphaFoldDB" id="A0A1D3JI23"/>
<dbReference type="GeneID" id="39866162"/>